<dbReference type="Gene3D" id="3.40.50.12780">
    <property type="entry name" value="N-terminal domain of ligase-like"/>
    <property type="match status" value="1"/>
</dbReference>
<dbReference type="InterPro" id="IPR000873">
    <property type="entry name" value="AMP-dep_synth/lig_dom"/>
</dbReference>
<dbReference type="AlphaFoldDB" id="A0A7I9VFH7"/>
<evidence type="ECO:0000313" key="4">
    <source>
        <dbReference type="Proteomes" id="UP000444960"/>
    </source>
</evidence>
<organism evidence="3 4">
    <name type="scientific">Gordonia spumicola</name>
    <dbReference type="NCBI Taxonomy" id="589161"/>
    <lineage>
        <taxon>Bacteria</taxon>
        <taxon>Bacillati</taxon>
        <taxon>Actinomycetota</taxon>
        <taxon>Actinomycetes</taxon>
        <taxon>Mycobacteriales</taxon>
        <taxon>Gordoniaceae</taxon>
        <taxon>Gordonia</taxon>
    </lineage>
</organism>
<reference evidence="4" key="1">
    <citation type="submission" date="2019-06" db="EMBL/GenBank/DDBJ databases">
        <title>Gordonia isolated from sludge of a wastewater treatment plant.</title>
        <authorList>
            <person name="Tamura T."/>
            <person name="Aoyama K."/>
            <person name="Kang Y."/>
            <person name="Saito S."/>
            <person name="Akiyama N."/>
            <person name="Yazawa K."/>
            <person name="Gonoi T."/>
            <person name="Mikami Y."/>
        </authorList>
    </citation>
    <scope>NUCLEOTIDE SEQUENCE [LARGE SCALE GENOMIC DNA]</scope>
    <source>
        <strain evidence="4">NBRC 107696</strain>
    </source>
</reference>
<dbReference type="InterPro" id="IPR042099">
    <property type="entry name" value="ANL_N_sf"/>
</dbReference>
<dbReference type="PANTHER" id="PTHR43767">
    <property type="entry name" value="LONG-CHAIN-FATTY-ACID--COA LIGASE"/>
    <property type="match status" value="1"/>
</dbReference>
<feature type="domain" description="AMP-dependent synthetase/ligase" evidence="2">
    <location>
        <begin position="10"/>
        <end position="84"/>
    </location>
</feature>
<name>A0A7I9VFH7_9ACTN</name>
<evidence type="ECO:0000313" key="3">
    <source>
        <dbReference type="EMBL" id="GEE04104.1"/>
    </source>
</evidence>
<protein>
    <recommendedName>
        <fullName evidence="2">AMP-dependent synthetase/ligase domain-containing protein</fullName>
    </recommendedName>
</protein>
<evidence type="ECO:0000259" key="2">
    <source>
        <dbReference type="Pfam" id="PF00501"/>
    </source>
</evidence>
<comment type="caution">
    <text evidence="3">The sequence shown here is derived from an EMBL/GenBank/DDBJ whole genome shotgun (WGS) entry which is preliminary data.</text>
</comment>
<dbReference type="InterPro" id="IPR050237">
    <property type="entry name" value="ATP-dep_AMP-bd_enzyme"/>
</dbReference>
<keyword evidence="4" id="KW-1185">Reference proteome</keyword>
<dbReference type="OrthoDB" id="9803968at2"/>
<accession>A0A7I9VFH7</accession>
<dbReference type="SUPFAM" id="SSF56801">
    <property type="entry name" value="Acetyl-CoA synthetase-like"/>
    <property type="match status" value="1"/>
</dbReference>
<sequence length="144" mass="15972">MSTLIEAVWARADLTPRAGALVDGDTELGYADLREQVSRAAGLLSAEGVRPGDRIVVIGHNTVGWVIAYLAGLRLGAIVLAREQPTQRRPVPRSVRVARRVTVLFDDDHRELAEHTVRPRMRVEDPRRHRSPGTGRRPSVAECR</sequence>
<dbReference type="EMBL" id="BJOV01000007">
    <property type="protein sequence ID" value="GEE04104.1"/>
    <property type="molecule type" value="Genomic_DNA"/>
</dbReference>
<dbReference type="RefSeq" id="WP_161897681.1">
    <property type="nucleotide sequence ID" value="NZ_BJOV01000007.1"/>
</dbReference>
<feature type="region of interest" description="Disordered" evidence="1">
    <location>
        <begin position="120"/>
        <end position="144"/>
    </location>
</feature>
<proteinExistence type="predicted"/>
<dbReference type="PANTHER" id="PTHR43767:SF12">
    <property type="entry name" value="AMP-DEPENDENT SYNTHETASE AND LIGASE"/>
    <property type="match status" value="1"/>
</dbReference>
<gene>
    <name evidence="3" type="ORF">nbrc107696_45500</name>
</gene>
<dbReference type="Proteomes" id="UP000444960">
    <property type="component" value="Unassembled WGS sequence"/>
</dbReference>
<dbReference type="Pfam" id="PF00501">
    <property type="entry name" value="AMP-binding"/>
    <property type="match status" value="1"/>
</dbReference>
<evidence type="ECO:0000256" key="1">
    <source>
        <dbReference type="SAM" id="MobiDB-lite"/>
    </source>
</evidence>